<proteinExistence type="predicted"/>
<dbReference type="Pfam" id="PF13640">
    <property type="entry name" value="2OG-FeII_Oxy_3"/>
    <property type="match status" value="1"/>
</dbReference>
<keyword evidence="3" id="KW-0223">Dioxygenase</keyword>
<dbReference type="GO" id="GO:0031418">
    <property type="term" value="F:L-ascorbic acid binding"/>
    <property type="evidence" value="ECO:0007669"/>
    <property type="project" value="InterPro"/>
</dbReference>
<dbReference type="GO" id="GO:0005506">
    <property type="term" value="F:iron ion binding"/>
    <property type="evidence" value="ECO:0007669"/>
    <property type="project" value="InterPro"/>
</dbReference>
<comment type="cofactor">
    <cofactor evidence="1">
        <name>L-ascorbate</name>
        <dbReference type="ChEBI" id="CHEBI:38290"/>
    </cofactor>
</comment>
<protein>
    <recommendedName>
        <fullName evidence="6">Prolyl 4-hydroxylase alpha subunit domain-containing protein</fullName>
    </recommendedName>
</protein>
<accession>A0AAN8EDI6</accession>
<keyword evidence="2" id="KW-0479">Metal-binding</keyword>
<evidence type="ECO:0000256" key="2">
    <source>
        <dbReference type="ARBA" id="ARBA00022723"/>
    </source>
</evidence>
<dbReference type="EMBL" id="JAKLMC020000019">
    <property type="protein sequence ID" value="KAK5951640.1"/>
    <property type="molecule type" value="Genomic_DNA"/>
</dbReference>
<organism evidence="7 8">
    <name type="scientific">Knufia fluminis</name>
    <dbReference type="NCBI Taxonomy" id="191047"/>
    <lineage>
        <taxon>Eukaryota</taxon>
        <taxon>Fungi</taxon>
        <taxon>Dikarya</taxon>
        <taxon>Ascomycota</taxon>
        <taxon>Pezizomycotina</taxon>
        <taxon>Eurotiomycetes</taxon>
        <taxon>Chaetothyriomycetidae</taxon>
        <taxon>Chaetothyriales</taxon>
        <taxon>Trichomeriaceae</taxon>
        <taxon>Knufia</taxon>
    </lineage>
</organism>
<evidence type="ECO:0000313" key="8">
    <source>
        <dbReference type="Proteomes" id="UP001316803"/>
    </source>
</evidence>
<dbReference type="PANTHER" id="PTHR10869:SF241">
    <property type="entry name" value="FE2OG DIOXYGENASE DOMAIN-CONTAINING PROTEIN"/>
    <property type="match status" value="1"/>
</dbReference>
<keyword evidence="5" id="KW-0408">Iron</keyword>
<dbReference type="InterPro" id="IPR045054">
    <property type="entry name" value="P4HA-like"/>
</dbReference>
<dbReference type="InterPro" id="IPR006620">
    <property type="entry name" value="Pro_4_hyd_alph"/>
</dbReference>
<comment type="caution">
    <text evidence="7">The sequence shown here is derived from an EMBL/GenBank/DDBJ whole genome shotgun (WGS) entry which is preliminary data.</text>
</comment>
<keyword evidence="4" id="KW-0560">Oxidoreductase</keyword>
<evidence type="ECO:0000256" key="1">
    <source>
        <dbReference type="ARBA" id="ARBA00001961"/>
    </source>
</evidence>
<evidence type="ECO:0000313" key="7">
    <source>
        <dbReference type="EMBL" id="KAK5951640.1"/>
    </source>
</evidence>
<dbReference type="GO" id="GO:0004656">
    <property type="term" value="F:procollagen-proline 4-dioxygenase activity"/>
    <property type="evidence" value="ECO:0007669"/>
    <property type="project" value="TreeGrafter"/>
</dbReference>
<feature type="domain" description="Prolyl 4-hydroxylase alpha subunit" evidence="6">
    <location>
        <begin position="42"/>
        <end position="257"/>
    </location>
</feature>
<dbReference type="SMART" id="SM00702">
    <property type="entry name" value="P4Hc"/>
    <property type="match status" value="1"/>
</dbReference>
<dbReference type="Gene3D" id="2.60.120.620">
    <property type="entry name" value="q2cbj1_9rhob like domain"/>
    <property type="match status" value="1"/>
</dbReference>
<gene>
    <name evidence="7" type="ORF">OHC33_007319</name>
</gene>
<dbReference type="PANTHER" id="PTHR10869">
    <property type="entry name" value="PROLYL 4-HYDROXYLASE ALPHA SUBUNIT"/>
    <property type="match status" value="1"/>
</dbReference>
<evidence type="ECO:0000256" key="5">
    <source>
        <dbReference type="ARBA" id="ARBA00023004"/>
    </source>
</evidence>
<reference evidence="7 8" key="1">
    <citation type="submission" date="2022-12" db="EMBL/GenBank/DDBJ databases">
        <title>Genomic features and morphological characterization of a novel Knufia sp. strain isolated from spacecraft assembly facility.</title>
        <authorList>
            <person name="Teixeira M."/>
            <person name="Chander A.M."/>
            <person name="Stajich J.E."/>
            <person name="Venkateswaran K."/>
        </authorList>
    </citation>
    <scope>NUCLEOTIDE SEQUENCE [LARGE SCALE GENOMIC DNA]</scope>
    <source>
        <strain evidence="7 8">FJI-L2-BK-P2</strain>
    </source>
</reference>
<evidence type="ECO:0000259" key="6">
    <source>
        <dbReference type="SMART" id="SM00702"/>
    </source>
</evidence>
<dbReference type="GO" id="GO:0005783">
    <property type="term" value="C:endoplasmic reticulum"/>
    <property type="evidence" value="ECO:0007669"/>
    <property type="project" value="TreeGrafter"/>
</dbReference>
<evidence type="ECO:0000256" key="3">
    <source>
        <dbReference type="ARBA" id="ARBA00022964"/>
    </source>
</evidence>
<dbReference type="AlphaFoldDB" id="A0AAN8EDI6"/>
<keyword evidence="8" id="KW-1185">Reference proteome</keyword>
<evidence type="ECO:0000256" key="4">
    <source>
        <dbReference type="ARBA" id="ARBA00023002"/>
    </source>
</evidence>
<dbReference type="Proteomes" id="UP001316803">
    <property type="component" value="Unassembled WGS sequence"/>
</dbReference>
<dbReference type="InterPro" id="IPR044862">
    <property type="entry name" value="Pro_4_hyd_alph_FE2OG_OXY"/>
</dbReference>
<sequence>MASTRMPAPNALMHTLSAKPPSNCRAEMFDFEQTGMPEYKGKFAMLIHDLLSPDECKELLEAAEESSGHQWEGAMVNIGCGQQRLMTDIRDCGRIIWDTPEVVDRLLERIKPHLPQSVIAIQDSGHITGPGPVKRKETYQMTRLNERLRFLKYTKGMYFREHCDGSYVTPDGEERSLLTVHIYLNGQGAAGKEVEESLKDHEKPLKGGATRFFGFGNNTYDVNPATGACLVFQHRGLRHSGEEVEQGCKFTLRTDVMYRKVEEK</sequence>
<name>A0AAN8EDI6_9EURO</name>